<dbReference type="SUPFAM" id="SSF81631">
    <property type="entry name" value="PAP/OAS1 substrate-binding domain"/>
    <property type="match status" value="2"/>
</dbReference>
<dbReference type="GeneID" id="100380868"/>
<dbReference type="Proteomes" id="UP001652741">
    <property type="component" value="Chromosome ssa15"/>
</dbReference>
<dbReference type="GO" id="GO:0016779">
    <property type="term" value="F:nucleotidyltransferase activity"/>
    <property type="evidence" value="ECO:0007669"/>
    <property type="project" value="UniProtKB-KW"/>
</dbReference>
<feature type="compositionally biased region" description="Basic residues" evidence="7">
    <location>
        <begin position="135"/>
        <end position="144"/>
    </location>
</feature>
<protein>
    <submittedName>
        <fullName evidence="10">Terminal uridylyltransferase 4 isoform X1</fullName>
    </submittedName>
</protein>
<sequence length="1453" mass="163955">MEESGGRPRYPKQEGRERGPVADEAETWRNQDAARGYSPKLERRGQGKRGGLHHASSKKGAMEPLSSYPAGGFKEGHSPSQREDFQRARYPENQQAEGREENWRERPSQRFRRTSQGEDREQRRDNVDNTLHSGGRNRRNHNWRRGLGEEDHGPVVDESALSAKELLGLKQAEDKIGREKIFRLKKRSHSNPSAVYTCSLCEVLLDSVSDAHRHIKDKWHKRRAKERCEEEMLTEIVPPRAEQVAAVGVALEGVVRERGMSDQDVENRQQIVSNMQEVLTAVLPEVKLRLYGSSCTKFGFKDSDVNIDIQFPPHMHQPDVLLLVQKSLSVSLLYGNLEADFHARVPVVICKDKNSGLVCKVSAGNDNACLTTSFLFELSNREPLLLPLVLGFRHWARICHVDRAEEGGLPSYVLALMVVYFLQQRKRPVLPAYLGHEIKEFSISRLHDFSLTYMEDGWVHWGYHPVSKDSSSSPPETIYREGKAPLVFQSSVSPPAVGLLWVEMLRFYSLEFNMAECVISVRTSLVLSRDAKDWPKKRIAVEDPFAVKRNVARSLNSQQMYEYILHCLKSTYKYFALPLSLPSANHKMAGPRGANYKQGPSQKALSDVSRVQSGLSSLKLESQAANGQKGEAGFKQDSDCMVEEEEESPSDSDKEEEEDLGKNSLSEEEEEDEELDEEVYPRHHLDSVNTEDEELFPLDEVSEELLSDEEGPDLDTPSSLDEEEVALPKQEVLDNKIEGASGLCYGFTRQAFTRGKSHTVVCSVCKRDGHLKKDCPEDFQRVQLAPLPPMTPAFLKTLNTVCQQCYRDFAPDEVELGVREHILLDLESFVKRQFTGARLRLFGSSKNGFGFKQSDLDICMVLDGQETAEGLDCISIIESLARLLRKHPGLRNILPITTAKVPIVKFYHARTGLEGDISLYNTLALHNTRLLASYAAIDPRVKMLCYVTKVFAKLCDIGDASRGSLSSYGFTLMVLFYLQQRNPPVIPVLQEIYDQEEKPEVLVDGWNVYFYDDLDKLPERWQQRNMESVGALWLGLLQFYTETFDFREHVISIRQSAALTTFNKQWTSKYIVIEDPFDLNHNLGAGLSRRMTNFIMKAFINGRSVFGTAVKAYPPEYTSHMEFFFDPEVLTEGQLAPNDRCCRICGKIGHFMKDCPMRRKSRQRREQEDRAEGRRDWAEGGREHRQGEYWRRQDEKRCCFLCGSHAHIKKDCPQYRGPAFSSPPSTSHMRNLRERKTGLPSTWSNPSVFICPGLSSTWSNPSVFICPGLSSTWSNPSVFICPGLSSTWSNPSVFICPGLSSTWSNPSVFICPGLPQPGLTLVCLFVQDSPQPGLTLVCLFVQDSPQPGLTLVCLFVQDSPQPGLILVCLFVQDSPQPGLILVCLFVQDSPQPGLILVCLFVQDSPQPGLMLVCLFVQDSPQPGLTLVCLFVQDSPQPGLILVCLFVQDSLNLV</sequence>
<dbReference type="InterPro" id="IPR045100">
    <property type="entry name" value="TUT4/7_NTP_transf"/>
</dbReference>
<dbReference type="Gene3D" id="3.30.460.10">
    <property type="entry name" value="Beta Polymerase, domain 2"/>
    <property type="match status" value="2"/>
</dbReference>
<dbReference type="PANTHER" id="PTHR12271:SF34">
    <property type="entry name" value="TERMINAL URIDYLYLTRANSFERASE 7"/>
    <property type="match status" value="1"/>
</dbReference>
<dbReference type="SMART" id="SM00343">
    <property type="entry name" value="ZnF_C2HC"/>
    <property type="match status" value="3"/>
</dbReference>
<evidence type="ECO:0000256" key="7">
    <source>
        <dbReference type="SAM" id="MobiDB-lite"/>
    </source>
</evidence>
<dbReference type="InterPro" id="IPR036875">
    <property type="entry name" value="Znf_CCHC_sf"/>
</dbReference>
<keyword evidence="5" id="KW-0460">Magnesium</keyword>
<dbReference type="Pfam" id="PF22600">
    <property type="entry name" value="MTPAP-like_central"/>
    <property type="match status" value="1"/>
</dbReference>
<keyword evidence="3" id="KW-0808">Transferase</keyword>
<feature type="compositionally biased region" description="Basic and acidic residues" evidence="7">
    <location>
        <begin position="74"/>
        <end position="90"/>
    </location>
</feature>
<dbReference type="Pfam" id="PF00098">
    <property type="entry name" value="zf-CCHC"/>
    <property type="match status" value="1"/>
</dbReference>
<evidence type="ECO:0000256" key="1">
    <source>
        <dbReference type="ARBA" id="ARBA00001936"/>
    </source>
</evidence>
<evidence type="ECO:0000313" key="10">
    <source>
        <dbReference type="RefSeq" id="XP_045551405.1"/>
    </source>
</evidence>
<feature type="region of interest" description="Disordered" evidence="7">
    <location>
        <begin position="589"/>
        <end position="694"/>
    </location>
</feature>
<dbReference type="SUPFAM" id="SSF81301">
    <property type="entry name" value="Nucleotidyltransferase"/>
    <property type="match status" value="2"/>
</dbReference>
<dbReference type="Gene3D" id="1.10.1410.10">
    <property type="match status" value="2"/>
</dbReference>
<evidence type="ECO:0000256" key="2">
    <source>
        <dbReference type="ARBA" id="ARBA00001946"/>
    </source>
</evidence>
<evidence type="ECO:0000256" key="4">
    <source>
        <dbReference type="ARBA" id="ARBA00022723"/>
    </source>
</evidence>
<keyword evidence="10" id="KW-0548">Nucleotidyltransferase</keyword>
<reference evidence="10" key="1">
    <citation type="submission" date="2025-08" db="UniProtKB">
        <authorList>
            <consortium name="RefSeq"/>
        </authorList>
    </citation>
    <scope>IDENTIFICATION</scope>
</reference>
<evidence type="ECO:0000256" key="3">
    <source>
        <dbReference type="ARBA" id="ARBA00022679"/>
    </source>
</evidence>
<feature type="domain" description="CCHC-type" evidence="8">
    <location>
        <begin position="1199"/>
        <end position="1214"/>
    </location>
</feature>
<dbReference type="InterPro" id="IPR001878">
    <property type="entry name" value="Znf_CCHC"/>
</dbReference>
<dbReference type="CDD" id="cd05402">
    <property type="entry name" value="NT_PAP_TUTase"/>
    <property type="match status" value="2"/>
</dbReference>
<feature type="compositionally biased region" description="Basic and acidic residues" evidence="7">
    <location>
        <begin position="1"/>
        <end position="29"/>
    </location>
</feature>
<proteinExistence type="predicted"/>
<dbReference type="PROSITE" id="PS00028">
    <property type="entry name" value="ZINC_FINGER_C2H2_1"/>
    <property type="match status" value="1"/>
</dbReference>
<feature type="compositionally biased region" description="Acidic residues" evidence="7">
    <location>
        <begin position="640"/>
        <end position="659"/>
    </location>
</feature>
<dbReference type="RefSeq" id="XP_045551405.1">
    <property type="nucleotide sequence ID" value="XM_045695449.1"/>
</dbReference>
<keyword evidence="6" id="KW-0863">Zinc-finger</keyword>
<evidence type="ECO:0000313" key="9">
    <source>
        <dbReference type="Proteomes" id="UP001652741"/>
    </source>
</evidence>
<feature type="domain" description="CCHC-type" evidence="8">
    <location>
        <begin position="1142"/>
        <end position="1156"/>
    </location>
</feature>
<dbReference type="Pfam" id="PF03828">
    <property type="entry name" value="PAP_assoc"/>
    <property type="match status" value="2"/>
</dbReference>
<accession>A0ABM3CXW4</accession>
<dbReference type="Gene3D" id="4.10.60.10">
    <property type="entry name" value="Zinc finger, CCHC-type"/>
    <property type="match status" value="1"/>
</dbReference>
<comment type="cofactor">
    <cofactor evidence="2">
        <name>Mg(2+)</name>
        <dbReference type="ChEBI" id="CHEBI:18420"/>
    </cofactor>
</comment>
<dbReference type="InterPro" id="IPR043519">
    <property type="entry name" value="NT_sf"/>
</dbReference>
<keyword evidence="9" id="KW-1185">Reference proteome</keyword>
<dbReference type="SUPFAM" id="SSF57756">
    <property type="entry name" value="Retrovirus zinc finger-like domains"/>
    <property type="match status" value="2"/>
</dbReference>
<dbReference type="InterPro" id="IPR013087">
    <property type="entry name" value="Znf_C2H2_type"/>
</dbReference>
<evidence type="ECO:0000259" key="8">
    <source>
        <dbReference type="PROSITE" id="PS50158"/>
    </source>
</evidence>
<name>A0ABM3CXW4_SALSA</name>
<dbReference type="InterPro" id="IPR054708">
    <property type="entry name" value="MTPAP-like_central"/>
</dbReference>
<organism evidence="9 10">
    <name type="scientific">Salmo salar</name>
    <name type="common">Atlantic salmon</name>
    <dbReference type="NCBI Taxonomy" id="8030"/>
    <lineage>
        <taxon>Eukaryota</taxon>
        <taxon>Metazoa</taxon>
        <taxon>Chordata</taxon>
        <taxon>Craniata</taxon>
        <taxon>Vertebrata</taxon>
        <taxon>Euteleostomi</taxon>
        <taxon>Actinopterygii</taxon>
        <taxon>Neopterygii</taxon>
        <taxon>Teleostei</taxon>
        <taxon>Protacanthopterygii</taxon>
        <taxon>Salmoniformes</taxon>
        <taxon>Salmonidae</taxon>
        <taxon>Salmoninae</taxon>
        <taxon>Salmo</taxon>
    </lineage>
</organism>
<feature type="compositionally biased region" description="Basic and acidic residues" evidence="7">
    <location>
        <begin position="97"/>
        <end position="108"/>
    </location>
</feature>
<feature type="compositionally biased region" description="Basic residues" evidence="7">
    <location>
        <begin position="46"/>
        <end position="57"/>
    </location>
</feature>
<comment type="cofactor">
    <cofactor evidence="1">
        <name>Mn(2+)</name>
        <dbReference type="ChEBI" id="CHEBI:29035"/>
    </cofactor>
</comment>
<feature type="compositionally biased region" description="Basic and acidic residues" evidence="7">
    <location>
        <begin position="115"/>
        <end position="127"/>
    </location>
</feature>
<gene>
    <name evidence="10" type="primary">tut7</name>
</gene>
<dbReference type="PROSITE" id="PS50158">
    <property type="entry name" value="ZF_CCHC"/>
    <property type="match status" value="3"/>
</dbReference>
<dbReference type="InterPro" id="IPR002058">
    <property type="entry name" value="PAP_assoc"/>
</dbReference>
<feature type="region of interest" description="Disordered" evidence="7">
    <location>
        <begin position="1158"/>
        <end position="1186"/>
    </location>
</feature>
<feature type="region of interest" description="Disordered" evidence="7">
    <location>
        <begin position="1"/>
        <end position="156"/>
    </location>
</feature>
<feature type="compositionally biased region" description="Polar residues" evidence="7">
    <location>
        <begin position="598"/>
        <end position="626"/>
    </location>
</feature>
<feature type="compositionally biased region" description="Basic and acidic residues" evidence="7">
    <location>
        <begin position="1164"/>
        <end position="1186"/>
    </location>
</feature>
<feature type="domain" description="CCHC-type" evidence="8">
    <location>
        <begin position="762"/>
        <end position="777"/>
    </location>
</feature>
<evidence type="ECO:0000256" key="6">
    <source>
        <dbReference type="PROSITE-ProRule" id="PRU00047"/>
    </source>
</evidence>
<evidence type="ECO:0000256" key="5">
    <source>
        <dbReference type="ARBA" id="ARBA00022842"/>
    </source>
</evidence>
<keyword evidence="4" id="KW-0479">Metal-binding</keyword>
<dbReference type="Pfam" id="PF19088">
    <property type="entry name" value="TUTase"/>
    <property type="match status" value="1"/>
</dbReference>
<feature type="compositionally biased region" description="Basic and acidic residues" evidence="7">
    <location>
        <begin position="146"/>
        <end position="155"/>
    </location>
</feature>
<keyword evidence="6" id="KW-0862">Zinc</keyword>
<dbReference type="PANTHER" id="PTHR12271">
    <property type="entry name" value="POLY A POLYMERASE CID PAP -RELATED"/>
    <property type="match status" value="1"/>
</dbReference>
<feature type="compositionally biased region" description="Acidic residues" evidence="7">
    <location>
        <begin position="666"/>
        <end position="678"/>
    </location>
</feature>